<gene>
    <name evidence="8" type="ORF">PMEA_00017760</name>
</gene>
<dbReference type="PRINTS" id="PR00249">
    <property type="entry name" value="GPCRSECRETIN"/>
</dbReference>
<evidence type="ECO:0000259" key="7">
    <source>
        <dbReference type="PROSITE" id="PS50261"/>
    </source>
</evidence>
<comment type="caution">
    <text evidence="8">The sequence shown here is derived from an EMBL/GenBank/DDBJ whole genome shotgun (WGS) entry which is preliminary data.</text>
</comment>
<dbReference type="InterPro" id="IPR053231">
    <property type="entry name" value="GPCR_LN-TM7"/>
</dbReference>
<protein>
    <recommendedName>
        <fullName evidence="7">G-protein coupled receptors family 2 profile 2 domain-containing protein</fullName>
    </recommendedName>
</protein>
<dbReference type="Gene3D" id="4.10.410.20">
    <property type="match status" value="1"/>
</dbReference>
<evidence type="ECO:0000256" key="1">
    <source>
        <dbReference type="ARBA" id="ARBA00004141"/>
    </source>
</evidence>
<keyword evidence="4 6" id="KW-0472">Membrane</keyword>
<dbReference type="PANTHER" id="PTHR45902">
    <property type="entry name" value="LATROPHILIN RECEPTOR-LIKE PROTEIN A"/>
    <property type="match status" value="1"/>
</dbReference>
<feature type="transmembrane region" description="Helical" evidence="6">
    <location>
        <begin position="560"/>
        <end position="583"/>
    </location>
</feature>
<feature type="compositionally biased region" description="Basic and acidic residues" evidence="5">
    <location>
        <begin position="334"/>
        <end position="349"/>
    </location>
</feature>
<keyword evidence="3 6" id="KW-1133">Transmembrane helix</keyword>
<feature type="transmembrane region" description="Helical" evidence="6">
    <location>
        <begin position="631"/>
        <end position="650"/>
    </location>
</feature>
<comment type="subcellular location">
    <subcellularLocation>
        <location evidence="1">Membrane</location>
        <topology evidence="1">Multi-pass membrane protein</topology>
    </subcellularLocation>
</comment>
<feature type="compositionally biased region" description="Basic and acidic residues" evidence="5">
    <location>
        <begin position="386"/>
        <end position="396"/>
    </location>
</feature>
<evidence type="ECO:0000313" key="8">
    <source>
        <dbReference type="EMBL" id="CAH3136504.1"/>
    </source>
</evidence>
<evidence type="ECO:0000256" key="6">
    <source>
        <dbReference type="SAM" id="Phobius"/>
    </source>
</evidence>
<feature type="transmembrane region" description="Helical" evidence="6">
    <location>
        <begin position="463"/>
        <end position="484"/>
    </location>
</feature>
<dbReference type="PROSITE" id="PS50261">
    <property type="entry name" value="G_PROTEIN_RECEP_F2_4"/>
    <property type="match status" value="1"/>
</dbReference>
<keyword evidence="2 6" id="KW-0812">Transmembrane</keyword>
<dbReference type="GO" id="GO:0007166">
    <property type="term" value="P:cell surface receptor signaling pathway"/>
    <property type="evidence" value="ECO:0007669"/>
    <property type="project" value="InterPro"/>
</dbReference>
<dbReference type="Pfam" id="PF00002">
    <property type="entry name" value="7tm_2"/>
    <property type="match status" value="1"/>
</dbReference>
<feature type="region of interest" description="Disordered" evidence="5">
    <location>
        <begin position="666"/>
        <end position="692"/>
    </location>
</feature>
<evidence type="ECO:0000256" key="4">
    <source>
        <dbReference type="ARBA" id="ARBA00023136"/>
    </source>
</evidence>
<feature type="compositionally biased region" description="Basic and acidic residues" evidence="5">
    <location>
        <begin position="356"/>
        <end position="379"/>
    </location>
</feature>
<dbReference type="AlphaFoldDB" id="A0AAU9X5M8"/>
<feature type="domain" description="G-protein coupled receptors family 2 profile 2" evidence="7">
    <location>
        <begin position="404"/>
        <end position="652"/>
    </location>
</feature>
<feature type="transmembrane region" description="Helical" evidence="6">
    <location>
        <begin position="521"/>
        <end position="540"/>
    </location>
</feature>
<dbReference type="InterPro" id="IPR000832">
    <property type="entry name" value="GPCR_2_secretin-like"/>
</dbReference>
<accession>A0AAU9X5M8</accession>
<proteinExistence type="predicted"/>
<dbReference type="InterPro" id="IPR017981">
    <property type="entry name" value="GPCR_2-like_7TM"/>
</dbReference>
<name>A0AAU9X5M8_9CNID</name>
<evidence type="ECO:0000256" key="3">
    <source>
        <dbReference type="ARBA" id="ARBA00022989"/>
    </source>
</evidence>
<dbReference type="GO" id="GO:0004930">
    <property type="term" value="F:G protein-coupled receptor activity"/>
    <property type="evidence" value="ECO:0007669"/>
    <property type="project" value="InterPro"/>
</dbReference>
<feature type="transmembrane region" description="Helical" evidence="6">
    <location>
        <begin position="604"/>
        <end position="625"/>
    </location>
</feature>
<sequence length="692" mass="78224">MQKLEQKYGVGKFCNRYKASCNYNITDGPSDRKMLLWKNCYCDSLCEEMGDCCIDYDKWYELVEIFLVTLHTVCAYHLRRTSAPKAPKNETQQTQLSCISAPGSKKRSCYGYIMIDSCPTSWWNPPIKRACKRSNYTADPLVALPVFDATTNVSYANIYCAMCNGKSRNLHFWSVKIVHAPRRISTLQDIKSTKTVWHTIPIDAKKTEKCIATPLVANRKSRRKIDRLCRSYANVIEWLDGNQPMRLLKNPHCALLEDATALVNKTVNCPTNVNVPNDGIRDYSTIFVFSIYAEHFIDSFVKTVPVKFSCPAHTFYNPFQEKCLLVPSKHSSVENKDTKNVSHTNDESRSTTPTTHVHDPRIDKDKDTKNVSHTNDESRSTTPTTHVHDPRVESGKSSDYSLTLRITTCVGFSLSITALLFLLMTYFLFAELRTFPGKMAMQLSCAMIALQSVYFASDPDVVSWAVCAVMGALLHYFNLVVFLWTGCIAHDTHKTFTNPNIDFQEPSVIAKRKRSYNRCSLFSWGSPVVLVMFFMTLQLSNTANIYGNEHNCGLSFPARYYAEVTPVLSSLLFVTIALTRTVVVKNQQGNSTTFQNHATLPQTVLILTVAIGITWILGLVVAFHPTPNLEYPYVIVYSCQGVLICILFVFKKQVITLYKQRFINKTNPGPEPNGDDQNRITDQEPTGNGDGY</sequence>
<dbReference type="GO" id="GO:0016020">
    <property type="term" value="C:membrane"/>
    <property type="evidence" value="ECO:0007669"/>
    <property type="project" value="UniProtKB-SubCell"/>
</dbReference>
<dbReference type="EMBL" id="CALNXJ010000030">
    <property type="protein sequence ID" value="CAH3136504.1"/>
    <property type="molecule type" value="Genomic_DNA"/>
</dbReference>
<feature type="transmembrane region" description="Helical" evidence="6">
    <location>
        <begin position="410"/>
        <end position="429"/>
    </location>
</feature>
<evidence type="ECO:0000313" key="9">
    <source>
        <dbReference type="Proteomes" id="UP001159428"/>
    </source>
</evidence>
<evidence type="ECO:0000256" key="2">
    <source>
        <dbReference type="ARBA" id="ARBA00022692"/>
    </source>
</evidence>
<evidence type="ECO:0000256" key="5">
    <source>
        <dbReference type="SAM" id="MobiDB-lite"/>
    </source>
</evidence>
<keyword evidence="9" id="KW-1185">Reference proteome</keyword>
<dbReference type="PANTHER" id="PTHR45902:SF1">
    <property type="entry name" value="LATROPHILIN RECEPTOR-LIKE PROTEIN A"/>
    <property type="match status" value="1"/>
</dbReference>
<dbReference type="CDD" id="cd13952">
    <property type="entry name" value="7tm_classB"/>
    <property type="match status" value="1"/>
</dbReference>
<reference evidence="8 9" key="1">
    <citation type="submission" date="2022-05" db="EMBL/GenBank/DDBJ databases">
        <authorList>
            <consortium name="Genoscope - CEA"/>
            <person name="William W."/>
        </authorList>
    </citation>
    <scope>NUCLEOTIDE SEQUENCE [LARGE SCALE GENOMIC DNA]</scope>
</reference>
<organism evidence="8 9">
    <name type="scientific">Pocillopora meandrina</name>
    <dbReference type="NCBI Taxonomy" id="46732"/>
    <lineage>
        <taxon>Eukaryota</taxon>
        <taxon>Metazoa</taxon>
        <taxon>Cnidaria</taxon>
        <taxon>Anthozoa</taxon>
        <taxon>Hexacorallia</taxon>
        <taxon>Scleractinia</taxon>
        <taxon>Astrocoeniina</taxon>
        <taxon>Pocilloporidae</taxon>
        <taxon>Pocillopora</taxon>
    </lineage>
</organism>
<dbReference type="Proteomes" id="UP001159428">
    <property type="component" value="Unassembled WGS sequence"/>
</dbReference>
<dbReference type="Gene3D" id="1.20.1070.10">
    <property type="entry name" value="Rhodopsin 7-helix transmembrane proteins"/>
    <property type="match status" value="1"/>
</dbReference>
<feature type="region of interest" description="Disordered" evidence="5">
    <location>
        <begin position="334"/>
        <end position="396"/>
    </location>
</feature>